<comment type="caution">
    <text evidence="1">The sequence shown here is derived from an EMBL/GenBank/DDBJ whole genome shotgun (WGS) entry which is preliminary data.</text>
</comment>
<sequence>MALELCTAVVSGIASKFSELLFDPFRREISYAFKYQSYVKKLRSRFEDLKSKQQRLEHDVNDAERQGDEIHDDVKQWLIKMKEFVERAEKLIDEDEDNAKYKRCFKGLCPNPMIRRYLSKEAVNAAKDATYLLAKGNFSNVSYRPAPVKTEYTNIGRGYQQFGSRMKVFQDVVEALKDPKVNMIGVYGMGGIGKTTLVKEVAKKVMEEKLCDKVVMAEVTLNPDLRTIQDKIAYDLDLTFGQHESTVYAKADRLHQRLKKERRVLVILDNIWSELKLEDVGIPLGDDEKQKKNDQGRCTILLTSRSLHVLRNDMNSQKNFSIEALSDDEAMSLFWKIVGNHSTETFDFQSLAVEIVAKCGGLPIAIKTIANALKFKSLPVWNNALNHLENSNPRQIQGMEANVYSSIKLSYDFLQSVEAKSLFRLCALQKDGSRIPIYELITYGIGLNLFKNVYTLEQGRNEIQALIDVLRTSCLLLDGDTEDHVKMHDVVHDVAVSIARDELMLNIRNAAKLEEELENGIQKDATAICLPDIDILELPERLGCPKLELFLLFTGMKQPAVVEKSLQIPDQFFEEMKQLRVLHLRKVHLPSLPSSLDCLINLRTLSLSNCHSLGDVAIVGELRKLEILSFRGSPIKMLPGEIGQLTRLKLLDLRNCLQLEVITPNVISKLSQLEELYVVNSFIRWEKGEGGSNVSVIELKALSKLTTLEIDIPDVQIVPHDLVSVELQRCNILIGVAEWAGMDSKIYETSRTLKLSGLDKTIYLANGMNILLRRTETLYLDKLNGFQNVHELDHRNSFPLLKHMVVQNSSEILHIVNSIGLLCNVFRLLESLFLSKLINLESVSHAHLTAECQSFNRLKIINVKECHKLKHLLSFSMAQKLLRLEEIEVTQCENLKMIVGRESEIHIVQENECVNFAQVHSLALCNLPQFTSSGVDVGVSGSLSITSKDIIAEDDPQELMNVLFNNKVCFPVLKKLKLSSLHCIEKLWIDQFPTISTSSCQNLTKLMVFGCSRLKFLFSYSMVNGLVHLQQLVIGDCKSMEWVIEEETSSTSYSNFTVKVQEEFRMASRRVFHVFPQLTNLELWGLPKLKSIYQGMHILEWLALKYFQVNECHKVEMLFGSFDSKLLSQKTDSQQPVFLVDPRKVRFPNLEILQISKMDNLRKIWNNQHDDLGSFGNLKRLDVRSSGKLTNVFPLNLMVRLERLDHLNLDFCDSIEKIIEEESSSSNCMMERVPNRFQVLPQLTKLELLYLPKLKSIYQGIHALEWPALKYFTVIGCHEVKILFGSSKLWSSEKKSEQPIFFIDHHKVAFPNLTTLEVSYFDELRFLATFSTAKSLAKLIKLEVDNCEMIENIIEMHAGEEVKKDPIVFSQLEYLKFVGLPRLESFCSENCTLEFPYLKQVMMRCHPNMKIFSQGFVRTPIIHKVELDFEKND</sequence>
<evidence type="ECO:0000313" key="1">
    <source>
        <dbReference type="EMBL" id="KAJ4717100.1"/>
    </source>
</evidence>
<proteinExistence type="predicted"/>
<evidence type="ECO:0000313" key="2">
    <source>
        <dbReference type="Proteomes" id="UP001164539"/>
    </source>
</evidence>
<gene>
    <name evidence="1" type="ORF">OWV82_012026</name>
</gene>
<reference evidence="1 2" key="1">
    <citation type="journal article" date="2023" name="Science">
        <title>Complex scaffold remodeling in plant triterpene biosynthesis.</title>
        <authorList>
            <person name="De La Pena R."/>
            <person name="Hodgson H."/>
            <person name="Liu J.C."/>
            <person name="Stephenson M.J."/>
            <person name="Martin A.C."/>
            <person name="Owen C."/>
            <person name="Harkess A."/>
            <person name="Leebens-Mack J."/>
            <person name="Jimenez L.E."/>
            <person name="Osbourn A."/>
            <person name="Sattely E.S."/>
        </authorList>
    </citation>
    <scope>NUCLEOTIDE SEQUENCE [LARGE SCALE GENOMIC DNA]</scope>
    <source>
        <strain evidence="2">cv. JPN11</strain>
        <tissue evidence="1">Leaf</tissue>
    </source>
</reference>
<organism evidence="1 2">
    <name type="scientific">Melia azedarach</name>
    <name type="common">Chinaberry tree</name>
    <dbReference type="NCBI Taxonomy" id="155640"/>
    <lineage>
        <taxon>Eukaryota</taxon>
        <taxon>Viridiplantae</taxon>
        <taxon>Streptophyta</taxon>
        <taxon>Embryophyta</taxon>
        <taxon>Tracheophyta</taxon>
        <taxon>Spermatophyta</taxon>
        <taxon>Magnoliopsida</taxon>
        <taxon>eudicotyledons</taxon>
        <taxon>Gunneridae</taxon>
        <taxon>Pentapetalae</taxon>
        <taxon>rosids</taxon>
        <taxon>malvids</taxon>
        <taxon>Sapindales</taxon>
        <taxon>Meliaceae</taxon>
        <taxon>Melia</taxon>
    </lineage>
</organism>
<name>A0ACC1Y045_MELAZ</name>
<accession>A0ACC1Y045</accession>
<keyword evidence="2" id="KW-1185">Reference proteome</keyword>
<protein>
    <submittedName>
        <fullName evidence="1">Disease resistance protein</fullName>
    </submittedName>
</protein>
<dbReference type="EMBL" id="CM051399">
    <property type="protein sequence ID" value="KAJ4717100.1"/>
    <property type="molecule type" value="Genomic_DNA"/>
</dbReference>
<dbReference type="Proteomes" id="UP001164539">
    <property type="component" value="Chromosome 6"/>
</dbReference>